<evidence type="ECO:0000313" key="2">
    <source>
        <dbReference type="Proteomes" id="UP001056120"/>
    </source>
</evidence>
<evidence type="ECO:0000313" key="1">
    <source>
        <dbReference type="EMBL" id="KAI3754817.1"/>
    </source>
</evidence>
<gene>
    <name evidence="1" type="ORF">L1987_54608</name>
</gene>
<name>A0ACB9E7K0_9ASTR</name>
<sequence length="865" mass="99161">MVVFVAFAGDKKGGKITGQGTVSNVLITLEKVNFVSQLEFNLLSVSQVCDKDIPVHFTAKECLFLKPEMVILEEMILMRAPRKFNTYVVDMNDHTTPVNVSCLLSKATGSESYLYRRMGHVNLKNMNNLVHRDLVRGLPKKEFIIEESCMSCAKGKQHKKSHPRKTITTFTRPLFLIHMDLFGPLRVKSIAKKSYCVVIIEDFSRFSWVFLLATKDETPETIIDFVKRIENICDRKYSAARKRKAVHQVLQSIWLLLYIVNTQDSLPKFAAVGDECYFLGYSSYQKAYRVYNKRIKIVQESYYVEWQELNTPPYQNGPDWFFDAEVIFKTFDQQLQMDSNVASTSEDLVDNSVTNVDSEVQEVPSTDDESTVNEVQLDSVNDQTEDVIQTSSSSVEDSNDQVPELNDSNMPVSVEVEPIPNHRIHYAHPVENIIGSLEDGVKTRSQAGNVNVCLYSCFLSQEEPKNVIVALQDPSWIEAMQEELLQSKKLNLWHLVDLPEGKYTIGTKWVFKNKNDYRGIVVRNKARLVVQGFYQEEGLDYDDVFAPVARIEAIRIFLAYVLYKKFTVYQMDVKTNFLYGVVKEEVYVNQPPGFNDPTHPFQVYKLDKALYGLHQVPRAWYETLSTHLTSNGFVRGTIDKTLFLKKYDADLLIVQVYVDDIIYGSTNEALYKEFEELMKLKFEMYRSMIGSLMYLTASRLDIMFAVYSCLWYPSDSEFNFFAYTDNDYGGCNLDRKSTSGGCQILGERLVSWKCKKQTNVSTSAAEAKYTTASSCCSQVIWIQHQILDFGVNFLETLIYCDNEAVLGIVKNPIQHSKTKHIAIRLHFIRDCFENGLIKVVHVDTLEQKADIFTKAFSTDRFNSLG</sequence>
<dbReference type="Proteomes" id="UP001056120">
    <property type="component" value="Linkage Group LG18"/>
</dbReference>
<reference evidence="1 2" key="2">
    <citation type="journal article" date="2022" name="Mol. Ecol. Resour.">
        <title>The genomes of chicory, endive, great burdock and yacon provide insights into Asteraceae paleo-polyploidization history and plant inulin production.</title>
        <authorList>
            <person name="Fan W."/>
            <person name="Wang S."/>
            <person name="Wang H."/>
            <person name="Wang A."/>
            <person name="Jiang F."/>
            <person name="Liu H."/>
            <person name="Zhao H."/>
            <person name="Xu D."/>
            <person name="Zhang Y."/>
        </authorList>
    </citation>
    <scope>NUCLEOTIDE SEQUENCE [LARGE SCALE GENOMIC DNA]</scope>
    <source>
        <strain evidence="2">cv. Yunnan</strain>
        <tissue evidence="1">Leaves</tissue>
    </source>
</reference>
<accession>A0ACB9E7K0</accession>
<proteinExistence type="predicted"/>
<comment type="caution">
    <text evidence="1">The sequence shown here is derived from an EMBL/GenBank/DDBJ whole genome shotgun (WGS) entry which is preliminary data.</text>
</comment>
<reference evidence="2" key="1">
    <citation type="journal article" date="2022" name="Mol. Ecol. Resour.">
        <title>The genomes of chicory, endive, great burdock and yacon provide insights into Asteraceae palaeo-polyploidization history and plant inulin production.</title>
        <authorList>
            <person name="Fan W."/>
            <person name="Wang S."/>
            <person name="Wang H."/>
            <person name="Wang A."/>
            <person name="Jiang F."/>
            <person name="Liu H."/>
            <person name="Zhao H."/>
            <person name="Xu D."/>
            <person name="Zhang Y."/>
        </authorList>
    </citation>
    <scope>NUCLEOTIDE SEQUENCE [LARGE SCALE GENOMIC DNA]</scope>
    <source>
        <strain evidence="2">cv. Yunnan</strain>
    </source>
</reference>
<dbReference type="EMBL" id="CM042035">
    <property type="protein sequence ID" value="KAI3754817.1"/>
    <property type="molecule type" value="Genomic_DNA"/>
</dbReference>
<organism evidence="1 2">
    <name type="scientific">Smallanthus sonchifolius</name>
    <dbReference type="NCBI Taxonomy" id="185202"/>
    <lineage>
        <taxon>Eukaryota</taxon>
        <taxon>Viridiplantae</taxon>
        <taxon>Streptophyta</taxon>
        <taxon>Embryophyta</taxon>
        <taxon>Tracheophyta</taxon>
        <taxon>Spermatophyta</taxon>
        <taxon>Magnoliopsida</taxon>
        <taxon>eudicotyledons</taxon>
        <taxon>Gunneridae</taxon>
        <taxon>Pentapetalae</taxon>
        <taxon>asterids</taxon>
        <taxon>campanulids</taxon>
        <taxon>Asterales</taxon>
        <taxon>Asteraceae</taxon>
        <taxon>Asteroideae</taxon>
        <taxon>Heliantheae alliance</taxon>
        <taxon>Millerieae</taxon>
        <taxon>Smallanthus</taxon>
    </lineage>
</organism>
<keyword evidence="2" id="KW-1185">Reference proteome</keyword>
<protein>
    <submittedName>
        <fullName evidence="1">Uncharacterized protein</fullName>
    </submittedName>
</protein>